<comment type="caution">
    <text evidence="2">The sequence shown here is derived from an EMBL/GenBank/DDBJ whole genome shotgun (WGS) entry which is preliminary data.</text>
</comment>
<dbReference type="AlphaFoldDB" id="A0AAW8JKG0"/>
<feature type="transmembrane region" description="Helical" evidence="1">
    <location>
        <begin position="41"/>
        <end position="60"/>
    </location>
</feature>
<dbReference type="RefSeq" id="WP_308957162.1">
    <property type="nucleotide sequence ID" value="NZ_JAVICY010000035.1"/>
</dbReference>
<feature type="transmembrane region" description="Helical" evidence="1">
    <location>
        <begin position="12"/>
        <end position="35"/>
    </location>
</feature>
<organism evidence="2 3">
    <name type="scientific">Acinetobacter gerneri</name>
    <dbReference type="NCBI Taxonomy" id="202952"/>
    <lineage>
        <taxon>Bacteria</taxon>
        <taxon>Pseudomonadati</taxon>
        <taxon>Pseudomonadota</taxon>
        <taxon>Gammaproteobacteria</taxon>
        <taxon>Moraxellales</taxon>
        <taxon>Moraxellaceae</taxon>
        <taxon>Acinetobacter</taxon>
    </lineage>
</organism>
<gene>
    <name evidence="2" type="ORF">RFH51_16505</name>
</gene>
<evidence type="ECO:0000313" key="2">
    <source>
        <dbReference type="EMBL" id="MDQ9073057.1"/>
    </source>
</evidence>
<keyword evidence="1" id="KW-1133">Transmembrane helix</keyword>
<feature type="transmembrane region" description="Helical" evidence="1">
    <location>
        <begin position="168"/>
        <end position="188"/>
    </location>
</feature>
<keyword evidence="1" id="KW-0472">Membrane</keyword>
<reference evidence="2" key="1">
    <citation type="submission" date="2023-08" db="EMBL/GenBank/DDBJ databases">
        <title>Emergence of clinically-relevant ST2 carbapenem-resistant Acinetobacter baumannii strains in hospital sewages in Zhejiang, East of China.</title>
        <authorList>
            <person name="Kaichao C."/>
            <person name="Zhang R."/>
        </authorList>
    </citation>
    <scope>NUCLEOTIDE SEQUENCE</scope>
    <source>
        <strain evidence="2">M-SY-60</strain>
    </source>
</reference>
<evidence type="ECO:0000313" key="3">
    <source>
        <dbReference type="Proteomes" id="UP001243195"/>
    </source>
</evidence>
<accession>A0AAW8JKG0</accession>
<proteinExistence type="predicted"/>
<feature type="transmembrane region" description="Helical" evidence="1">
    <location>
        <begin position="94"/>
        <end position="116"/>
    </location>
</feature>
<name>A0AAW8JKG0_9GAMM</name>
<sequence length="239" mass="28186">MNRIIIDKNDALYKSNIQIIYLILILACIGNILFYVTEEDIFCSTYAVLMTLFMFGFSYFIKSAFSYSLYIFSLYLYFIFLSIGFQIYYSSKYIGSYTFIFIFYFILLFLVFLDYLTLKRKGLFNRIFTSFDKSIVHVVDVFGERTSYLKISKARENKHEIKISEGNIFFTIILGPILLISFILAPFVKSVPVLAGYFISKFDTPIELDIIFICTLLLNFIFFKFIYIGYSSVLYFYKK</sequence>
<protein>
    <submittedName>
        <fullName evidence="2">Uncharacterized protein</fullName>
    </submittedName>
</protein>
<feature type="transmembrane region" description="Helical" evidence="1">
    <location>
        <begin position="67"/>
        <end position="88"/>
    </location>
</feature>
<keyword evidence="1" id="KW-0812">Transmembrane</keyword>
<dbReference type="Proteomes" id="UP001243195">
    <property type="component" value="Unassembled WGS sequence"/>
</dbReference>
<feature type="transmembrane region" description="Helical" evidence="1">
    <location>
        <begin position="208"/>
        <end position="237"/>
    </location>
</feature>
<dbReference type="EMBL" id="JAVIDA010000032">
    <property type="protein sequence ID" value="MDQ9073057.1"/>
    <property type="molecule type" value="Genomic_DNA"/>
</dbReference>
<evidence type="ECO:0000256" key="1">
    <source>
        <dbReference type="SAM" id="Phobius"/>
    </source>
</evidence>
<dbReference type="PROSITE" id="PS51257">
    <property type="entry name" value="PROKAR_LIPOPROTEIN"/>
    <property type="match status" value="1"/>
</dbReference>